<dbReference type="Gene3D" id="3.80.10.10">
    <property type="entry name" value="Ribonuclease Inhibitor"/>
    <property type="match status" value="1"/>
</dbReference>
<dbReference type="Pfam" id="PF23622">
    <property type="entry name" value="LRR_At1g61320_AtMIF1"/>
    <property type="match status" value="1"/>
</dbReference>
<dbReference type="InterPro" id="IPR053781">
    <property type="entry name" value="F-box_AtFBL13-like"/>
</dbReference>
<dbReference type="InterPro" id="IPR001810">
    <property type="entry name" value="F-box_dom"/>
</dbReference>
<reference evidence="2" key="1">
    <citation type="submission" date="2018-02" db="EMBL/GenBank/DDBJ databases">
        <authorList>
            <person name="Cohen D.B."/>
            <person name="Kent A.D."/>
        </authorList>
    </citation>
    <scope>NUCLEOTIDE SEQUENCE</scope>
</reference>
<dbReference type="SUPFAM" id="SSF81383">
    <property type="entry name" value="F-box domain"/>
    <property type="match status" value="1"/>
</dbReference>
<name>A0A2N9F7R9_FAGSY</name>
<dbReference type="PANTHER" id="PTHR34145:SF75">
    <property type="entry name" value="FBD DOMAIN-CONTAINING PROTEIN"/>
    <property type="match status" value="1"/>
</dbReference>
<evidence type="ECO:0000313" key="2">
    <source>
        <dbReference type="EMBL" id="SPC86977.1"/>
    </source>
</evidence>
<dbReference type="SMART" id="SM00256">
    <property type="entry name" value="FBOX"/>
    <property type="match status" value="1"/>
</dbReference>
<dbReference type="PROSITE" id="PS50181">
    <property type="entry name" value="FBOX"/>
    <property type="match status" value="1"/>
</dbReference>
<dbReference type="InterPro" id="IPR055357">
    <property type="entry name" value="LRR_At1g61320_AtMIF1"/>
</dbReference>
<sequence length="459" mass="52472">MHMARRPTEKTKIVKPVSKFPLPKFDETNNFRLDQLSELPDEILVSILSLLTLKEAGRTSVLSRRWRYLWKFTTGSLDFDDSRIRRLVGNGLAKISLRNERGRFVRWVNHVLELHQGHTINEFKVRFDLDEEYCKAETDNWINFSLGKKVKRLSLDFKPFIGDFPFGRYTLTTKILDGYNLDCLTDLCLTNVEMNGEVLGYVLSNCPLIEVLHVEGSKSLVNFKSPGPLLKLKHLEVIRCFTLKKIEISAINLLSFKYCGNKIRMCLGDIPNLVEVSVTGTYAYDFVTDRCSISSSLSQLQTLEIVMSIENIPRFPRFRDLRNLRQLTLISFSYLAKSLLCCTHMLKASPFLHKFALKMFGLGDGPMEGKIKVRKAKHPHQCLKVVELIGFVGCTVDMELALNLINNAASLEKIIIDTRSPDLEEMLWDSREPQQKLAALNSARQLETRLPPGAEMVIL</sequence>
<dbReference type="InterPro" id="IPR053772">
    <property type="entry name" value="At1g61320/At1g61330-like"/>
</dbReference>
<evidence type="ECO:0000259" key="1">
    <source>
        <dbReference type="PROSITE" id="PS50181"/>
    </source>
</evidence>
<gene>
    <name evidence="2" type="ORF">FSB_LOCUS14859</name>
</gene>
<accession>A0A2N9F7R9</accession>
<organism evidence="2">
    <name type="scientific">Fagus sylvatica</name>
    <name type="common">Beechnut</name>
    <dbReference type="NCBI Taxonomy" id="28930"/>
    <lineage>
        <taxon>Eukaryota</taxon>
        <taxon>Viridiplantae</taxon>
        <taxon>Streptophyta</taxon>
        <taxon>Embryophyta</taxon>
        <taxon>Tracheophyta</taxon>
        <taxon>Spermatophyta</taxon>
        <taxon>Magnoliopsida</taxon>
        <taxon>eudicotyledons</taxon>
        <taxon>Gunneridae</taxon>
        <taxon>Pentapetalae</taxon>
        <taxon>rosids</taxon>
        <taxon>fabids</taxon>
        <taxon>Fagales</taxon>
        <taxon>Fagaceae</taxon>
        <taxon>Fagus</taxon>
    </lineage>
</organism>
<proteinExistence type="predicted"/>
<dbReference type="AlphaFoldDB" id="A0A2N9F7R9"/>
<dbReference type="EMBL" id="OIVN01000890">
    <property type="protein sequence ID" value="SPC86977.1"/>
    <property type="molecule type" value="Genomic_DNA"/>
</dbReference>
<feature type="domain" description="F-box" evidence="1">
    <location>
        <begin position="33"/>
        <end position="87"/>
    </location>
</feature>
<dbReference type="InterPro" id="IPR032675">
    <property type="entry name" value="LRR_dom_sf"/>
</dbReference>
<dbReference type="CDD" id="cd22160">
    <property type="entry name" value="F-box_AtFBL13-like"/>
    <property type="match status" value="1"/>
</dbReference>
<protein>
    <recommendedName>
        <fullName evidence="1">F-box domain-containing protein</fullName>
    </recommendedName>
</protein>
<dbReference type="Pfam" id="PF00646">
    <property type="entry name" value="F-box"/>
    <property type="match status" value="1"/>
</dbReference>
<dbReference type="InterPro" id="IPR036047">
    <property type="entry name" value="F-box-like_dom_sf"/>
</dbReference>
<dbReference type="Gene3D" id="1.20.1280.50">
    <property type="match status" value="1"/>
</dbReference>
<dbReference type="SUPFAM" id="SSF52058">
    <property type="entry name" value="L domain-like"/>
    <property type="match status" value="1"/>
</dbReference>
<dbReference type="PANTHER" id="PTHR34145">
    <property type="entry name" value="OS02G0105600 PROTEIN"/>
    <property type="match status" value="1"/>
</dbReference>